<keyword evidence="2" id="KW-0732">Signal</keyword>
<feature type="signal peptide" evidence="2">
    <location>
        <begin position="1"/>
        <end position="29"/>
    </location>
</feature>
<organism evidence="3 4">
    <name type="scientific">Salvia divinorum</name>
    <name type="common">Maria pastora</name>
    <name type="synonym">Diviner's sage</name>
    <dbReference type="NCBI Taxonomy" id="28513"/>
    <lineage>
        <taxon>Eukaryota</taxon>
        <taxon>Viridiplantae</taxon>
        <taxon>Streptophyta</taxon>
        <taxon>Embryophyta</taxon>
        <taxon>Tracheophyta</taxon>
        <taxon>Spermatophyta</taxon>
        <taxon>Magnoliopsida</taxon>
        <taxon>eudicotyledons</taxon>
        <taxon>Gunneridae</taxon>
        <taxon>Pentapetalae</taxon>
        <taxon>asterids</taxon>
        <taxon>lamiids</taxon>
        <taxon>Lamiales</taxon>
        <taxon>Lamiaceae</taxon>
        <taxon>Nepetoideae</taxon>
        <taxon>Mentheae</taxon>
        <taxon>Salviinae</taxon>
        <taxon>Salvia</taxon>
        <taxon>Salvia subgen. Calosphace</taxon>
    </lineage>
</organism>
<comment type="caution">
    <text evidence="3">The sequence shown here is derived from an EMBL/GenBank/DDBJ whole genome shotgun (WGS) entry which is preliminary data.</text>
</comment>
<evidence type="ECO:0008006" key="5">
    <source>
        <dbReference type="Google" id="ProtNLM"/>
    </source>
</evidence>
<evidence type="ECO:0000313" key="3">
    <source>
        <dbReference type="EMBL" id="KAL1569283.1"/>
    </source>
</evidence>
<evidence type="ECO:0000313" key="4">
    <source>
        <dbReference type="Proteomes" id="UP001567538"/>
    </source>
</evidence>
<dbReference type="Proteomes" id="UP001567538">
    <property type="component" value="Unassembled WGS sequence"/>
</dbReference>
<dbReference type="AlphaFoldDB" id="A0ABD1IN36"/>
<proteinExistence type="predicted"/>
<dbReference type="EMBL" id="JBEAFC010000001">
    <property type="protein sequence ID" value="KAL1569283.1"/>
    <property type="molecule type" value="Genomic_DNA"/>
</dbReference>
<accession>A0ABD1IN36</accession>
<evidence type="ECO:0000256" key="2">
    <source>
        <dbReference type="SAM" id="SignalP"/>
    </source>
</evidence>
<gene>
    <name evidence="3" type="ORF">AAHA92_00778</name>
</gene>
<feature type="region of interest" description="Disordered" evidence="1">
    <location>
        <begin position="115"/>
        <end position="135"/>
    </location>
</feature>
<keyword evidence="4" id="KW-1185">Reference proteome</keyword>
<evidence type="ECO:0000256" key="1">
    <source>
        <dbReference type="SAM" id="MobiDB-lite"/>
    </source>
</evidence>
<feature type="chain" id="PRO_5044811781" description="Transmembrane protein" evidence="2">
    <location>
        <begin position="30"/>
        <end position="135"/>
    </location>
</feature>
<protein>
    <recommendedName>
        <fullName evidence="5">Transmembrane protein</fullName>
    </recommendedName>
</protein>
<reference evidence="3 4" key="1">
    <citation type="submission" date="2024-06" db="EMBL/GenBank/DDBJ databases">
        <title>A chromosome level genome sequence of Diviner's sage (Salvia divinorum).</title>
        <authorList>
            <person name="Ford S.A."/>
            <person name="Ro D.-K."/>
            <person name="Ness R.W."/>
            <person name="Phillips M.A."/>
        </authorList>
    </citation>
    <scope>NUCLEOTIDE SEQUENCE [LARGE SCALE GENOMIC DNA]</scope>
    <source>
        <strain evidence="3">SAF-2024a</strain>
        <tissue evidence="3">Leaf</tissue>
    </source>
</reference>
<sequence>MAIHTKNIVFVVVYTFVLLLDHHFGHVLAHHPHKIRPPAPVQTLIKSGNPPPTQDLVKSKHRPIARVSVRSRSLVAARVLVKSNPRWVARTIDKANAIMIDSRIINRYKKIQTDAYRPTTPGNSPGMGHDVPPRG</sequence>
<name>A0ABD1IN36_SALDI</name>